<accession>A0A0G1NXZ6</accession>
<proteinExistence type="predicted"/>
<organism evidence="1 2">
    <name type="scientific">Candidatus Magasanikbacteria bacterium GW2011_GWA2_46_17</name>
    <dbReference type="NCBI Taxonomy" id="1619042"/>
    <lineage>
        <taxon>Bacteria</taxon>
        <taxon>Candidatus Magasanikiibacteriota</taxon>
    </lineage>
</organism>
<sequence length="144" mass="16385">MLKNESKTDLLDKTVSLCKRRGFVFPGSEIYGGLSGFWDYGHYGLALKENIKQLWWKQFVLDREDMFGMDAAILMRQEVWQASGHAKGFADPMVECEKCKKQYKADQQPTTKCPECDGKLGKARQFNMMFKTHVGAEESDAAVS</sequence>
<comment type="caution">
    <text evidence="1">The sequence shown here is derived from an EMBL/GenBank/DDBJ whole genome shotgun (WGS) entry which is preliminary data.</text>
</comment>
<reference evidence="1 2" key="1">
    <citation type="journal article" date="2015" name="Nature">
        <title>rRNA introns, odd ribosomes, and small enigmatic genomes across a large radiation of phyla.</title>
        <authorList>
            <person name="Brown C.T."/>
            <person name="Hug L.A."/>
            <person name="Thomas B.C."/>
            <person name="Sharon I."/>
            <person name="Castelle C.J."/>
            <person name="Singh A."/>
            <person name="Wilkins M.J."/>
            <person name="Williams K.H."/>
            <person name="Banfield J.F."/>
        </authorList>
    </citation>
    <scope>NUCLEOTIDE SEQUENCE [LARGE SCALE GENOMIC DNA]</scope>
</reference>
<dbReference type="Proteomes" id="UP000034175">
    <property type="component" value="Unassembled WGS sequence"/>
</dbReference>
<dbReference type="SUPFAM" id="SSF55681">
    <property type="entry name" value="Class II aaRS and biotin synthetases"/>
    <property type="match status" value="1"/>
</dbReference>
<evidence type="ECO:0000313" key="2">
    <source>
        <dbReference type="Proteomes" id="UP000034175"/>
    </source>
</evidence>
<dbReference type="PANTHER" id="PTHR10745">
    <property type="entry name" value="GLYCYL-TRNA SYNTHETASE/DNA POLYMERASE SUBUNIT GAMMA-2"/>
    <property type="match status" value="1"/>
</dbReference>
<dbReference type="Gene3D" id="3.30.930.10">
    <property type="entry name" value="Bira Bifunctional Protein, Domain 2"/>
    <property type="match status" value="1"/>
</dbReference>
<dbReference type="PANTHER" id="PTHR10745:SF8">
    <property type="entry name" value="DNA POLYMERASE SUBUNIT GAMMA-2, MITOCHONDRIAL"/>
    <property type="match status" value="1"/>
</dbReference>
<dbReference type="InterPro" id="IPR027031">
    <property type="entry name" value="Gly-tRNA_synthase/POLG2"/>
</dbReference>
<dbReference type="InterPro" id="IPR045864">
    <property type="entry name" value="aa-tRNA-synth_II/BPL/LPL"/>
</dbReference>
<dbReference type="GO" id="GO:0004820">
    <property type="term" value="F:glycine-tRNA ligase activity"/>
    <property type="evidence" value="ECO:0007669"/>
    <property type="project" value="TreeGrafter"/>
</dbReference>
<dbReference type="AlphaFoldDB" id="A0A0G1NXZ6"/>
<protein>
    <submittedName>
        <fullName evidence="1">Glycine-tRNA ligase</fullName>
    </submittedName>
</protein>
<evidence type="ECO:0000313" key="1">
    <source>
        <dbReference type="EMBL" id="KKU25569.1"/>
    </source>
</evidence>
<gene>
    <name evidence="1" type="ORF">UX39_C0025G0009</name>
</gene>
<keyword evidence="1" id="KW-0436">Ligase</keyword>
<dbReference type="GO" id="GO:0006426">
    <property type="term" value="P:glycyl-tRNA aminoacylation"/>
    <property type="evidence" value="ECO:0007669"/>
    <property type="project" value="TreeGrafter"/>
</dbReference>
<dbReference type="PRINTS" id="PR01043">
    <property type="entry name" value="TRNASYNTHGLY"/>
</dbReference>
<dbReference type="GO" id="GO:0005737">
    <property type="term" value="C:cytoplasm"/>
    <property type="evidence" value="ECO:0007669"/>
    <property type="project" value="TreeGrafter"/>
</dbReference>
<name>A0A0G1NXZ6_9BACT</name>
<dbReference type="PATRIC" id="fig|1619042.3.peg.593"/>
<dbReference type="EMBL" id="LCMA01000025">
    <property type="protein sequence ID" value="KKU25569.1"/>
    <property type="molecule type" value="Genomic_DNA"/>
</dbReference>